<dbReference type="Pfam" id="PF03480">
    <property type="entry name" value="DctP"/>
    <property type="match status" value="1"/>
</dbReference>
<dbReference type="GO" id="GO:0055085">
    <property type="term" value="P:transmembrane transport"/>
    <property type="evidence" value="ECO:0007669"/>
    <property type="project" value="InterPro"/>
</dbReference>
<evidence type="ECO:0000313" key="4">
    <source>
        <dbReference type="Proteomes" id="UP000433050"/>
    </source>
</evidence>
<feature type="chain" id="PRO_5024864895" description="Solute-binding protein" evidence="2">
    <location>
        <begin position="23"/>
        <end position="332"/>
    </location>
</feature>
<dbReference type="AlphaFoldDB" id="A0A5S9Q6F4"/>
<dbReference type="Gene3D" id="3.40.190.170">
    <property type="entry name" value="Bacterial extracellular solute-binding protein, family 7"/>
    <property type="match status" value="1"/>
</dbReference>
<reference evidence="3 4" key="1">
    <citation type="submission" date="2019-12" db="EMBL/GenBank/DDBJ databases">
        <authorList>
            <person name="Reyes-Prieto M."/>
        </authorList>
    </citation>
    <scope>NUCLEOTIDE SEQUENCE [LARGE SCALE GENOMIC DNA]</scope>
    <source>
        <strain evidence="3">HF14-78462</strain>
    </source>
</reference>
<dbReference type="Proteomes" id="UP000433050">
    <property type="component" value="Unassembled WGS sequence"/>
</dbReference>
<sequence length="332" mass="36134">MKTTVKLVVALAATLFVAPAFAQDKITLSLATWGASSHPQVKTYAKVFMDEVVKRTNGKVEWKYFPDDTMVKQAFVPSAIPGGQVDISLTTLDNWIGRVPQVAITASPLWTLTMEQAQAELQPDKPLFQHFEKLLAKQNTKLLSLFDIGAPALFSKFDARDPAALKGRTLRAYSKGASQSLQALGAAPVTMGVADVYSALQRGAIDGALGGLQGAYGLKHYEVTKYALGTGGVLGALINGYVMNRRSFERLPDDVKKAVLEATQVALDTTNKEIAQSYQQYLADTRKHGLEVSELKPGTPERAAWEAALKDYREEIKDEFPAETVALVTSVR</sequence>
<gene>
    <name evidence="3" type="ORF">STARVERO_04068</name>
</gene>
<dbReference type="PANTHER" id="PTHR33376:SF15">
    <property type="entry name" value="BLL6794 PROTEIN"/>
    <property type="match status" value="1"/>
</dbReference>
<organism evidence="3 4">
    <name type="scientific">Starkeya nomas</name>
    <dbReference type="NCBI Taxonomy" id="2666134"/>
    <lineage>
        <taxon>Bacteria</taxon>
        <taxon>Pseudomonadati</taxon>
        <taxon>Pseudomonadota</taxon>
        <taxon>Alphaproteobacteria</taxon>
        <taxon>Hyphomicrobiales</taxon>
        <taxon>Xanthobacteraceae</taxon>
        <taxon>Starkeya</taxon>
    </lineage>
</organism>
<dbReference type="RefSeq" id="WP_159601184.1">
    <property type="nucleotide sequence ID" value="NZ_CACSAS010000001.1"/>
</dbReference>
<name>A0A5S9Q6F4_9HYPH</name>
<proteinExistence type="predicted"/>
<dbReference type="InterPro" id="IPR038404">
    <property type="entry name" value="TRAP_DctP_sf"/>
</dbReference>
<dbReference type="SUPFAM" id="SSF53850">
    <property type="entry name" value="Periplasmic binding protein-like II"/>
    <property type="match status" value="1"/>
</dbReference>
<dbReference type="CDD" id="cd13602">
    <property type="entry name" value="PBP2_TRAP_BpDctp6_7"/>
    <property type="match status" value="1"/>
</dbReference>
<dbReference type="EMBL" id="CACSAS010000001">
    <property type="protein sequence ID" value="CAA0112565.1"/>
    <property type="molecule type" value="Genomic_DNA"/>
</dbReference>
<dbReference type="NCBIfam" id="NF037995">
    <property type="entry name" value="TRAP_S1"/>
    <property type="match status" value="1"/>
</dbReference>
<keyword evidence="1 2" id="KW-0732">Signal</keyword>
<evidence type="ECO:0000256" key="2">
    <source>
        <dbReference type="SAM" id="SignalP"/>
    </source>
</evidence>
<evidence type="ECO:0000313" key="3">
    <source>
        <dbReference type="EMBL" id="CAA0112565.1"/>
    </source>
</evidence>
<dbReference type="InterPro" id="IPR018389">
    <property type="entry name" value="DctP_fam"/>
</dbReference>
<accession>A0A5S9Q6F4</accession>
<keyword evidence="4" id="KW-1185">Reference proteome</keyword>
<feature type="signal peptide" evidence="2">
    <location>
        <begin position="1"/>
        <end position="22"/>
    </location>
</feature>
<protein>
    <recommendedName>
        <fullName evidence="5">Solute-binding protein</fullName>
    </recommendedName>
</protein>
<evidence type="ECO:0008006" key="5">
    <source>
        <dbReference type="Google" id="ProtNLM"/>
    </source>
</evidence>
<dbReference type="PANTHER" id="PTHR33376">
    <property type="match status" value="1"/>
</dbReference>
<evidence type="ECO:0000256" key="1">
    <source>
        <dbReference type="ARBA" id="ARBA00022729"/>
    </source>
</evidence>